<feature type="transmembrane region" description="Helical" evidence="1">
    <location>
        <begin position="57"/>
        <end position="77"/>
    </location>
</feature>
<sequence length="377" mass="43627">MIINWNQPSSDESENLYTISDEVASRANSASKRARDTFEILKPNEEKLKQWDKIMSNAYVVPFTIAFVVICILEYYFSREIYRDILPQAPWVIGVGIIFISIVIAELLVGILSSHIRNKRFFEEKKIPSNNSKPDSDITKGVLKHAKGQAILGFILFSAIGAAIFYFSKERVARELAAGIRESAFGIQDILPVLFYVLEVLSGLFVFYLFKRSVVAISNWRNRKKYSKEVEFTRLHTSESCKYFDDAEKKNYNTFLDDVSNNIHLGFYRNKHQNTNQQHQNYVEEPEKISQRFKAQFLNLNDKPLKLTVDVLTEYKFKASKTADANGIIDLEINSYPEDQIKQFRITYFDENNEKKIEDISGNYSLDNEAIYEITLS</sequence>
<feature type="transmembrane region" description="Helical" evidence="1">
    <location>
        <begin position="89"/>
        <end position="112"/>
    </location>
</feature>
<accession>A0A1E5TDS1</accession>
<reference evidence="2 3" key="1">
    <citation type="submission" date="2016-05" db="EMBL/GenBank/DDBJ databases">
        <title>Draft Genome Sequence of Algibacter sp. Strain SK-16 Isolated from the Surface Water of Aburatsubo Inlet.</title>
        <authorList>
            <person name="Wong S.-K."/>
            <person name="Yoshizawa S."/>
            <person name="Nakajima Y."/>
            <person name="Ogura Y."/>
            <person name="Tetsuya H."/>
            <person name="Hamasaki K."/>
        </authorList>
    </citation>
    <scope>NUCLEOTIDE SEQUENCE [LARGE SCALE GENOMIC DNA]</scope>
    <source>
        <strain evidence="2 3">SK-16</strain>
    </source>
</reference>
<dbReference type="STRING" id="1849968.A8C32_12520"/>
<dbReference type="AlphaFoldDB" id="A0A1E5TDS1"/>
<name>A0A1E5TDS1_9FLAO</name>
<evidence type="ECO:0000313" key="3">
    <source>
        <dbReference type="Proteomes" id="UP000095713"/>
    </source>
</evidence>
<dbReference type="RefSeq" id="WP_069828962.1">
    <property type="nucleotide sequence ID" value="NZ_MDJD01000007.1"/>
</dbReference>
<feature type="transmembrane region" description="Helical" evidence="1">
    <location>
        <begin position="190"/>
        <end position="210"/>
    </location>
</feature>
<evidence type="ECO:0000313" key="2">
    <source>
        <dbReference type="EMBL" id="OEK09526.1"/>
    </source>
</evidence>
<keyword evidence="1" id="KW-1133">Transmembrane helix</keyword>
<protein>
    <submittedName>
        <fullName evidence="2">Uncharacterized protein</fullName>
    </submittedName>
</protein>
<keyword evidence="1" id="KW-0472">Membrane</keyword>
<dbReference type="Proteomes" id="UP000095713">
    <property type="component" value="Unassembled WGS sequence"/>
</dbReference>
<dbReference type="OrthoDB" id="1402353at2"/>
<proteinExistence type="predicted"/>
<feature type="transmembrane region" description="Helical" evidence="1">
    <location>
        <begin position="150"/>
        <end position="168"/>
    </location>
</feature>
<keyword evidence="1" id="KW-0812">Transmembrane</keyword>
<evidence type="ECO:0000256" key="1">
    <source>
        <dbReference type="SAM" id="Phobius"/>
    </source>
</evidence>
<gene>
    <name evidence="2" type="ORF">A8C32_12520</name>
</gene>
<dbReference type="EMBL" id="MDJD01000007">
    <property type="protein sequence ID" value="OEK09526.1"/>
    <property type="molecule type" value="Genomic_DNA"/>
</dbReference>
<organism evidence="2 3">
    <name type="scientific">Flavivirga aquatica</name>
    <dbReference type="NCBI Taxonomy" id="1849968"/>
    <lineage>
        <taxon>Bacteria</taxon>
        <taxon>Pseudomonadati</taxon>
        <taxon>Bacteroidota</taxon>
        <taxon>Flavobacteriia</taxon>
        <taxon>Flavobacteriales</taxon>
        <taxon>Flavobacteriaceae</taxon>
        <taxon>Flavivirga</taxon>
    </lineage>
</organism>
<comment type="caution">
    <text evidence="2">The sequence shown here is derived from an EMBL/GenBank/DDBJ whole genome shotgun (WGS) entry which is preliminary data.</text>
</comment>
<keyword evidence="3" id="KW-1185">Reference proteome</keyword>